<organism evidence="1 2">
    <name type="scientific">Cercophora newfieldiana</name>
    <dbReference type="NCBI Taxonomy" id="92897"/>
    <lineage>
        <taxon>Eukaryota</taxon>
        <taxon>Fungi</taxon>
        <taxon>Dikarya</taxon>
        <taxon>Ascomycota</taxon>
        <taxon>Pezizomycotina</taxon>
        <taxon>Sordariomycetes</taxon>
        <taxon>Sordariomycetidae</taxon>
        <taxon>Sordariales</taxon>
        <taxon>Lasiosphaeriaceae</taxon>
        <taxon>Cercophora</taxon>
    </lineage>
</organism>
<gene>
    <name evidence="1" type="ORF">B0T16DRAFT_386275</name>
</gene>
<dbReference type="AlphaFoldDB" id="A0AA40CZX3"/>
<protein>
    <submittedName>
        <fullName evidence="1">Uncharacterized protein</fullName>
    </submittedName>
</protein>
<name>A0AA40CZX3_9PEZI</name>
<evidence type="ECO:0000313" key="2">
    <source>
        <dbReference type="Proteomes" id="UP001174936"/>
    </source>
</evidence>
<dbReference type="InterPro" id="IPR036770">
    <property type="entry name" value="Ankyrin_rpt-contain_sf"/>
</dbReference>
<dbReference type="Proteomes" id="UP001174936">
    <property type="component" value="Unassembled WGS sequence"/>
</dbReference>
<reference evidence="1" key="1">
    <citation type="submission" date="2023-06" db="EMBL/GenBank/DDBJ databases">
        <title>Genome-scale phylogeny and comparative genomics of the fungal order Sordariales.</title>
        <authorList>
            <consortium name="Lawrence Berkeley National Laboratory"/>
            <person name="Hensen N."/>
            <person name="Bonometti L."/>
            <person name="Westerberg I."/>
            <person name="Brannstrom I.O."/>
            <person name="Guillou S."/>
            <person name="Cros-Aarteil S."/>
            <person name="Calhoun S."/>
            <person name="Haridas S."/>
            <person name="Kuo A."/>
            <person name="Mondo S."/>
            <person name="Pangilinan J."/>
            <person name="Riley R."/>
            <person name="Labutti K."/>
            <person name="Andreopoulos B."/>
            <person name="Lipzen A."/>
            <person name="Chen C."/>
            <person name="Yanf M."/>
            <person name="Daum C."/>
            <person name="Ng V."/>
            <person name="Clum A."/>
            <person name="Steindorff A."/>
            <person name="Ohm R."/>
            <person name="Martin F."/>
            <person name="Silar P."/>
            <person name="Natvig D."/>
            <person name="Lalanne C."/>
            <person name="Gautier V."/>
            <person name="Ament-Velasquez S.L."/>
            <person name="Kruys A."/>
            <person name="Hutchinson M.I."/>
            <person name="Powell A.J."/>
            <person name="Barry K."/>
            <person name="Miller A.N."/>
            <person name="Grigoriev I.V."/>
            <person name="Debuchy R."/>
            <person name="Gladieux P."/>
            <person name="Thoren M.H."/>
            <person name="Johannesson H."/>
        </authorList>
    </citation>
    <scope>NUCLEOTIDE SEQUENCE</scope>
    <source>
        <strain evidence="1">SMH2532-1</strain>
    </source>
</reference>
<proteinExistence type="predicted"/>
<sequence>MWDVGKVLESIEVRPDNSGTLLHVAIGLPDPQRTAMLTYLTMPVHFINGEAERSSRERFERFLHGTCDHHGRTAFLAACCIGDPSIPGCLDLLFNPRVDNQCDNYGMSAVHLAMQAQNEATFAWMDSRGFDFSIATADNNRYTPAHIAVVNKYAYGLQFLRHRWRDVLLMGGGPDGSTTPLKLCLGLHGKNSRLYSFMYWSVGLGKIEPGSPVPGLVMEMVGGRY</sequence>
<dbReference type="SUPFAM" id="SSF48403">
    <property type="entry name" value="Ankyrin repeat"/>
    <property type="match status" value="1"/>
</dbReference>
<accession>A0AA40CZX3</accession>
<dbReference type="Gene3D" id="1.25.40.20">
    <property type="entry name" value="Ankyrin repeat-containing domain"/>
    <property type="match status" value="1"/>
</dbReference>
<dbReference type="EMBL" id="JAULSV010000001">
    <property type="protein sequence ID" value="KAK0657800.1"/>
    <property type="molecule type" value="Genomic_DNA"/>
</dbReference>
<comment type="caution">
    <text evidence="1">The sequence shown here is derived from an EMBL/GenBank/DDBJ whole genome shotgun (WGS) entry which is preliminary data.</text>
</comment>
<evidence type="ECO:0000313" key="1">
    <source>
        <dbReference type="EMBL" id="KAK0657800.1"/>
    </source>
</evidence>
<keyword evidence="2" id="KW-1185">Reference proteome</keyword>